<comment type="caution">
    <text evidence="1">The sequence shown here is derived from an EMBL/GenBank/DDBJ whole genome shotgun (WGS) entry which is preliminary data.</text>
</comment>
<evidence type="ECO:0000313" key="1">
    <source>
        <dbReference type="EMBL" id="MBV7271638.1"/>
    </source>
</evidence>
<protein>
    <submittedName>
        <fullName evidence="1">Uncharacterized protein</fullName>
    </submittedName>
</protein>
<reference evidence="1" key="1">
    <citation type="submission" date="2020-12" db="EMBL/GenBank/DDBJ databases">
        <title>Clostridium thailandense sp. nov., a novel acetogenic bacterium isolated from peat land soil in Thailand.</title>
        <authorList>
            <person name="Chaikitkaew S."/>
            <person name="Birkeland N.K."/>
        </authorList>
    </citation>
    <scope>NUCLEOTIDE SEQUENCE</scope>
    <source>
        <strain evidence="1">PL3</strain>
    </source>
</reference>
<gene>
    <name evidence="1" type="ORF">I6U48_01755</name>
</gene>
<sequence>MKNRFVKVWDDRRFGYMKYIVLEVEKNDKFLLEAGFDPGYKFIIQAVYDRVGAAGGHEFNPYYGERVRKISHKINSTEADVLGFYLQNVDNIYDIPNTLYTENIWNVVRTDGYCEEDDDYDAENCYKVLLASLLDTNKASDCLFIDKETLEVVSGTLYDHERSITKYLWSSCEELPDELLEEVKEKNSNHYFGKVYNLMDE</sequence>
<dbReference type="EMBL" id="JAEEGC010000007">
    <property type="protein sequence ID" value="MBV7271638.1"/>
    <property type="molecule type" value="Genomic_DNA"/>
</dbReference>
<proteinExistence type="predicted"/>
<organism evidence="1 2">
    <name type="scientific">Clostridium thailandense</name>
    <dbReference type="NCBI Taxonomy" id="2794346"/>
    <lineage>
        <taxon>Bacteria</taxon>
        <taxon>Bacillati</taxon>
        <taxon>Bacillota</taxon>
        <taxon>Clostridia</taxon>
        <taxon>Eubacteriales</taxon>
        <taxon>Clostridiaceae</taxon>
        <taxon>Clostridium</taxon>
    </lineage>
</organism>
<dbReference type="Proteomes" id="UP000694308">
    <property type="component" value="Unassembled WGS sequence"/>
</dbReference>
<name>A0A949X2S0_9CLOT</name>
<accession>A0A949X2S0</accession>
<dbReference type="RefSeq" id="WP_218318673.1">
    <property type="nucleotide sequence ID" value="NZ_JAEEGC010000007.1"/>
</dbReference>
<evidence type="ECO:0000313" key="2">
    <source>
        <dbReference type="Proteomes" id="UP000694308"/>
    </source>
</evidence>
<keyword evidence="2" id="KW-1185">Reference proteome</keyword>
<dbReference type="AlphaFoldDB" id="A0A949X2S0"/>